<dbReference type="Pfam" id="PF00578">
    <property type="entry name" value="AhpC-TSA"/>
    <property type="match status" value="1"/>
</dbReference>
<evidence type="ECO:0000256" key="4">
    <source>
        <dbReference type="ARBA" id="ARBA00022862"/>
    </source>
</evidence>
<dbReference type="SUPFAM" id="SSF52833">
    <property type="entry name" value="Thioredoxin-like"/>
    <property type="match status" value="1"/>
</dbReference>
<dbReference type="GO" id="GO:0019430">
    <property type="term" value="P:removal of superoxide radicals"/>
    <property type="evidence" value="ECO:0007669"/>
    <property type="project" value="TreeGrafter"/>
</dbReference>
<dbReference type="FunFam" id="3.40.30.10:FF:000003">
    <property type="entry name" value="Peroxiredoxin 1"/>
    <property type="match status" value="1"/>
</dbReference>
<comment type="similarity">
    <text evidence="1">Belongs to the peroxiredoxin family. AhpC/Prx1 subfamily.</text>
</comment>
<reference evidence="12" key="1">
    <citation type="submission" date="2022-11" db="UniProtKB">
        <authorList>
            <consortium name="WormBaseParasite"/>
        </authorList>
    </citation>
    <scope>IDENTIFICATION</scope>
</reference>
<dbReference type="WBParaSite" id="ACRNAN_scaffold6678.g18250.t2">
    <property type="protein sequence ID" value="ACRNAN_scaffold6678.g18250.t2"/>
    <property type="gene ID" value="ACRNAN_scaffold6678.g18250"/>
</dbReference>
<sequence length="251" mass="27998">MSSRNGFNTSQKRKFGDDITGLEPSTLRSRENFDEEDYLNMPSNNPGDLSSNNTVAMSKAFIGKPAPEFTTDAVVNGDFKTVSLSDYKGKYVVLFFYPLDFTFVCPTEIIAFSDRAEEFAKLGVTVLAASTDSKFSHLAWINTPRKHGGLGEMKIPVLADTNHKLSREYGVLKEDEGIAYRGLFIIDPKGILRQITINDLPVGRSVDETLRLVQAFQFVDKHGEVCPANWKPGSDTIKPGVKESQEYFNKH</sequence>
<dbReference type="GO" id="GO:0045454">
    <property type="term" value="P:cell redox homeostasis"/>
    <property type="evidence" value="ECO:0007669"/>
    <property type="project" value="TreeGrafter"/>
</dbReference>
<dbReference type="PROSITE" id="PS51352">
    <property type="entry name" value="THIOREDOXIN_2"/>
    <property type="match status" value="1"/>
</dbReference>
<dbReference type="InterPro" id="IPR019479">
    <property type="entry name" value="Peroxiredoxin_C"/>
</dbReference>
<dbReference type="InterPro" id="IPR050217">
    <property type="entry name" value="Peroxiredoxin"/>
</dbReference>
<dbReference type="EC" id="1.11.1.24" evidence="2"/>
<comment type="catalytic activity">
    <reaction evidence="8">
        <text>a hydroperoxide + [thioredoxin]-dithiol = an alcohol + [thioredoxin]-disulfide + H2O</text>
        <dbReference type="Rhea" id="RHEA:62620"/>
        <dbReference type="Rhea" id="RHEA-COMP:10698"/>
        <dbReference type="Rhea" id="RHEA-COMP:10700"/>
        <dbReference type="ChEBI" id="CHEBI:15377"/>
        <dbReference type="ChEBI" id="CHEBI:29950"/>
        <dbReference type="ChEBI" id="CHEBI:30879"/>
        <dbReference type="ChEBI" id="CHEBI:35924"/>
        <dbReference type="ChEBI" id="CHEBI:50058"/>
        <dbReference type="EC" id="1.11.1.24"/>
    </reaction>
</comment>
<keyword evidence="7" id="KW-0676">Redox-active center</keyword>
<evidence type="ECO:0000256" key="2">
    <source>
        <dbReference type="ARBA" id="ARBA00013017"/>
    </source>
</evidence>
<evidence type="ECO:0000256" key="5">
    <source>
        <dbReference type="ARBA" id="ARBA00023002"/>
    </source>
</evidence>
<dbReference type="PANTHER" id="PTHR10681">
    <property type="entry name" value="THIOREDOXIN PEROXIDASE"/>
    <property type="match status" value="1"/>
</dbReference>
<evidence type="ECO:0000256" key="6">
    <source>
        <dbReference type="ARBA" id="ARBA00023157"/>
    </source>
</evidence>
<evidence type="ECO:0000256" key="3">
    <source>
        <dbReference type="ARBA" id="ARBA00022559"/>
    </source>
</evidence>
<dbReference type="GO" id="GO:0008379">
    <property type="term" value="F:thioredoxin peroxidase activity"/>
    <property type="evidence" value="ECO:0007669"/>
    <property type="project" value="TreeGrafter"/>
</dbReference>
<evidence type="ECO:0000259" key="10">
    <source>
        <dbReference type="PROSITE" id="PS51352"/>
    </source>
</evidence>
<organism evidence="11 12">
    <name type="scientific">Acrobeloides nanus</name>
    <dbReference type="NCBI Taxonomy" id="290746"/>
    <lineage>
        <taxon>Eukaryota</taxon>
        <taxon>Metazoa</taxon>
        <taxon>Ecdysozoa</taxon>
        <taxon>Nematoda</taxon>
        <taxon>Chromadorea</taxon>
        <taxon>Rhabditida</taxon>
        <taxon>Tylenchina</taxon>
        <taxon>Cephalobomorpha</taxon>
        <taxon>Cephaloboidea</taxon>
        <taxon>Cephalobidae</taxon>
        <taxon>Acrobeloides</taxon>
    </lineage>
</organism>
<evidence type="ECO:0000256" key="7">
    <source>
        <dbReference type="ARBA" id="ARBA00023284"/>
    </source>
</evidence>
<feature type="domain" description="Thioredoxin" evidence="10">
    <location>
        <begin position="60"/>
        <end position="218"/>
    </location>
</feature>
<evidence type="ECO:0000256" key="8">
    <source>
        <dbReference type="ARBA" id="ARBA00049091"/>
    </source>
</evidence>
<dbReference type="InterPro" id="IPR036249">
    <property type="entry name" value="Thioredoxin-like_sf"/>
</dbReference>
<keyword evidence="3" id="KW-0575">Peroxidase</keyword>
<name>A0A914E9I6_9BILA</name>
<evidence type="ECO:0000256" key="9">
    <source>
        <dbReference type="SAM" id="MobiDB-lite"/>
    </source>
</evidence>
<dbReference type="PANTHER" id="PTHR10681:SF163">
    <property type="entry name" value="AT16346P-RELATED"/>
    <property type="match status" value="1"/>
</dbReference>
<protein>
    <recommendedName>
        <fullName evidence="2">thioredoxin-dependent peroxiredoxin</fullName>
        <ecNumber evidence="2">1.11.1.24</ecNumber>
    </recommendedName>
</protein>
<feature type="compositionally biased region" description="Polar residues" evidence="9">
    <location>
        <begin position="41"/>
        <end position="50"/>
    </location>
</feature>
<keyword evidence="5" id="KW-0560">Oxidoreductase</keyword>
<feature type="compositionally biased region" description="Polar residues" evidence="9">
    <location>
        <begin position="1"/>
        <end position="10"/>
    </location>
</feature>
<dbReference type="Proteomes" id="UP000887540">
    <property type="component" value="Unplaced"/>
</dbReference>
<proteinExistence type="inferred from homology"/>
<evidence type="ECO:0000313" key="11">
    <source>
        <dbReference type="Proteomes" id="UP000887540"/>
    </source>
</evidence>
<keyword evidence="4" id="KW-0049">Antioxidant</keyword>
<dbReference type="GO" id="GO:0042744">
    <property type="term" value="P:hydrogen peroxide catabolic process"/>
    <property type="evidence" value="ECO:0007669"/>
    <property type="project" value="TreeGrafter"/>
</dbReference>
<dbReference type="Pfam" id="PF10417">
    <property type="entry name" value="1-cysPrx_C"/>
    <property type="match status" value="1"/>
</dbReference>
<dbReference type="Gene3D" id="3.40.30.10">
    <property type="entry name" value="Glutaredoxin"/>
    <property type="match status" value="1"/>
</dbReference>
<dbReference type="GO" id="GO:0005829">
    <property type="term" value="C:cytosol"/>
    <property type="evidence" value="ECO:0007669"/>
    <property type="project" value="TreeGrafter"/>
</dbReference>
<dbReference type="InterPro" id="IPR013766">
    <property type="entry name" value="Thioredoxin_domain"/>
</dbReference>
<evidence type="ECO:0000313" key="12">
    <source>
        <dbReference type="WBParaSite" id="ACRNAN_scaffold6678.g18250.t2"/>
    </source>
</evidence>
<accession>A0A914E9I6</accession>
<dbReference type="CDD" id="cd03015">
    <property type="entry name" value="PRX_Typ2cys"/>
    <property type="match status" value="1"/>
</dbReference>
<dbReference type="AlphaFoldDB" id="A0A914E9I6"/>
<keyword evidence="11" id="KW-1185">Reference proteome</keyword>
<evidence type="ECO:0000256" key="1">
    <source>
        <dbReference type="ARBA" id="ARBA00009796"/>
    </source>
</evidence>
<keyword evidence="6" id="KW-1015">Disulfide bond</keyword>
<feature type="region of interest" description="Disordered" evidence="9">
    <location>
        <begin position="1"/>
        <end position="50"/>
    </location>
</feature>
<dbReference type="InterPro" id="IPR000866">
    <property type="entry name" value="AhpC/TSA"/>
</dbReference>